<feature type="coiled-coil region" evidence="1">
    <location>
        <begin position="225"/>
        <end position="256"/>
    </location>
</feature>
<name>A0ABV1F6C5_9BACI</name>
<accession>A0ABV1F6C5</accession>
<organism evidence="2 3">
    <name type="scientific">Niallia hominis</name>
    <dbReference type="NCBI Taxonomy" id="3133173"/>
    <lineage>
        <taxon>Bacteria</taxon>
        <taxon>Bacillati</taxon>
        <taxon>Bacillota</taxon>
        <taxon>Bacilli</taxon>
        <taxon>Bacillales</taxon>
        <taxon>Bacillaceae</taxon>
        <taxon>Niallia</taxon>
    </lineage>
</organism>
<reference evidence="2 3" key="1">
    <citation type="submission" date="2024-03" db="EMBL/GenBank/DDBJ databases">
        <title>Human intestinal bacterial collection.</title>
        <authorList>
            <person name="Pauvert C."/>
            <person name="Hitch T.C.A."/>
            <person name="Clavel T."/>
        </authorList>
    </citation>
    <scope>NUCLEOTIDE SEQUENCE [LARGE SCALE GENOMIC DNA]</scope>
    <source>
        <strain evidence="2 3">CLA-SR-H024</strain>
    </source>
</reference>
<gene>
    <name evidence="2" type="ORF">WMO63_20865</name>
</gene>
<evidence type="ECO:0000313" key="2">
    <source>
        <dbReference type="EMBL" id="MEQ2468113.1"/>
    </source>
</evidence>
<sequence>MTFTLLKAIDEYKNDPESVYQTWFINNNDRLKAFRTIKNAIKVVIKEIENNTFPCDFKGSSLEVAISAIAEQKQIFEGAAHAFYWKPKLRIPDIYENEDNKKAFGQFLKETLLYNQEKQLIYNIRKLQEKNIKGLGPAVGNILYFLHPTIFPPFNTSIVKGFNMIFKQKIKLGSWEDYLTMREIMMEYNNNHNLVLSKDLGALAGLLYEIGSGRQVIQENHTLLLQDIDKVNKKLKKRHEEIQKELAEENEHTEMQYYLAKIGTTLGYNVWIAKNDHKREWKGYKLGNFSIPHLNLETISSAVSETISFIDVLWLNGENKVIGAFEVEKSTSIYSGILRLQDLSMSFNNDKSRFYLIAPNKRKKEIKAQLLRPSFQHDSMCKISYILFSDLREDCEAMCKFGVNISVLDKISN</sequence>
<keyword evidence="1" id="KW-0175">Coiled coil</keyword>
<evidence type="ECO:0000256" key="1">
    <source>
        <dbReference type="SAM" id="Coils"/>
    </source>
</evidence>
<dbReference type="Proteomes" id="UP001465426">
    <property type="component" value="Unassembled WGS sequence"/>
</dbReference>
<comment type="caution">
    <text evidence="2">The sequence shown here is derived from an EMBL/GenBank/DDBJ whole genome shotgun (WGS) entry which is preliminary data.</text>
</comment>
<evidence type="ECO:0000313" key="3">
    <source>
        <dbReference type="Proteomes" id="UP001465426"/>
    </source>
</evidence>
<keyword evidence="3" id="KW-1185">Reference proteome</keyword>
<dbReference type="EMBL" id="JBBMFN010000078">
    <property type="protein sequence ID" value="MEQ2468113.1"/>
    <property type="molecule type" value="Genomic_DNA"/>
</dbReference>
<dbReference type="RefSeq" id="WP_031539951.1">
    <property type="nucleotide sequence ID" value="NZ_JBBMFN010000078.1"/>
</dbReference>
<protein>
    <recommendedName>
        <fullName evidence="4">Type II restriction enzyme</fullName>
    </recommendedName>
</protein>
<proteinExistence type="predicted"/>
<evidence type="ECO:0008006" key="4">
    <source>
        <dbReference type="Google" id="ProtNLM"/>
    </source>
</evidence>